<proteinExistence type="inferred from homology"/>
<evidence type="ECO:0000256" key="2">
    <source>
        <dbReference type="SAM" id="MobiDB-lite"/>
    </source>
</evidence>
<comment type="similarity">
    <text evidence="1">Belongs to the unc-93 family.</text>
</comment>
<dbReference type="PANTHER" id="PTHR19444">
    <property type="entry name" value="UNC-93 RELATED"/>
    <property type="match status" value="1"/>
</dbReference>
<feature type="transmembrane region" description="Helical" evidence="3">
    <location>
        <begin position="279"/>
        <end position="301"/>
    </location>
</feature>
<gene>
    <name evidence="4" type="ORF">TTRE_0000438601</name>
</gene>
<name>A0A077Z7D2_TRITR</name>
<feature type="transmembrane region" description="Helical" evidence="3">
    <location>
        <begin position="223"/>
        <end position="244"/>
    </location>
</feature>
<feature type="transmembrane region" description="Helical" evidence="3">
    <location>
        <begin position="341"/>
        <end position="360"/>
    </location>
</feature>
<feature type="transmembrane region" description="Helical" evidence="3">
    <location>
        <begin position="366"/>
        <end position="383"/>
    </location>
</feature>
<evidence type="ECO:0000256" key="3">
    <source>
        <dbReference type="SAM" id="Phobius"/>
    </source>
</evidence>
<dbReference type="GO" id="GO:0043266">
    <property type="term" value="P:regulation of potassium ion transport"/>
    <property type="evidence" value="ECO:0007669"/>
    <property type="project" value="TreeGrafter"/>
</dbReference>
<dbReference type="InterPro" id="IPR051951">
    <property type="entry name" value="UNC-93_regulatory"/>
</dbReference>
<protein>
    <submittedName>
        <fullName evidence="4">Uncharacterized protein</fullName>
    </submittedName>
</protein>
<dbReference type="EMBL" id="HG806008">
    <property type="protein sequence ID" value="CDW56111.1"/>
    <property type="molecule type" value="Genomic_DNA"/>
</dbReference>
<dbReference type="OrthoDB" id="10010517at2759"/>
<feature type="transmembrane region" description="Helical" evidence="3">
    <location>
        <begin position="84"/>
        <end position="103"/>
    </location>
</feature>
<evidence type="ECO:0000313" key="4">
    <source>
        <dbReference type="EMBL" id="CDW56111.1"/>
    </source>
</evidence>
<evidence type="ECO:0000313" key="5">
    <source>
        <dbReference type="Proteomes" id="UP000030665"/>
    </source>
</evidence>
<feature type="transmembrane region" description="Helical" evidence="3">
    <location>
        <begin position="109"/>
        <end position="131"/>
    </location>
</feature>
<keyword evidence="3" id="KW-1133">Transmembrane helix</keyword>
<dbReference type="AlphaFoldDB" id="A0A077Z7D2"/>
<keyword evidence="3" id="KW-0472">Membrane</keyword>
<feature type="transmembrane region" description="Helical" evidence="3">
    <location>
        <begin position="313"/>
        <end position="334"/>
    </location>
</feature>
<reference evidence="4" key="1">
    <citation type="submission" date="2014-01" db="EMBL/GenBank/DDBJ databases">
        <authorList>
            <person name="Aslett M."/>
        </authorList>
    </citation>
    <scope>NUCLEOTIDE SEQUENCE</scope>
</reference>
<sequence>MLPRDLQKRVKNIAPKARIIKNVVVLGCSSMFYCGCIMPLRTYLSLSPDCGNVASIALSLLYVVSASSSLLYGTFVARQLTHKVTLLLTYVPFMLFIPGVIYYKHYVLLPAAIVIGLTQGPYFNALYAYLFNSAARFSYLSFETVCHSAHRFLCIFHLLTHCGWAWGFLLSAGTLHGIESTTNETHMPWTLALSDRKGRHYQEGSKNVANQITWSALGAVNPWYAFSLYFGWIGLSVLLTLLLLDRLQVHFYANKEKASARELLLANVHLIGNARLKRLIPLFICIGINEVFVVADVMQAYVACVSPQSTVGYVLFCYSLTNLFMSAFIHTAAFHVSRMTFLWVGFITQAGILLVMWLWVPSKDDQAVFYVIVMTWGFSHRIWRTFGERMVYEAFPDNWDSSFTIYHVGCTVGMSIGFLMKPFGKTEYKIYTVGFVLIDASDNGVLVKLFEDKAAQCLQQIKEDGELKLLRDRAMADIQERGGREELFNVVSKLGMNFIMEQQPNDDDNDPNLTSRLQIEMLQHLEESSLVNEKLKSIVERQLSDPSFQSLIIKIIRKVAQSQTDDETVKAINTASHDFPGFAPRVKRQRNSGSSVLFKLNLSSISATKAAQQVPFPNVNLVDSTLKQPMVVPAAKQLTNQTSQYPSYSWFPSRFPPPMPPPPPPAPSLDSSRPPLPFNPQLPHYIPTQNINPFMLPNLRLPNPFFQAQ</sequence>
<dbReference type="STRING" id="36087.A0A077Z7D2"/>
<evidence type="ECO:0000256" key="1">
    <source>
        <dbReference type="ARBA" id="ARBA00009172"/>
    </source>
</evidence>
<dbReference type="GO" id="GO:0005886">
    <property type="term" value="C:plasma membrane"/>
    <property type="evidence" value="ECO:0007669"/>
    <property type="project" value="TreeGrafter"/>
</dbReference>
<organism evidence="4 5">
    <name type="scientific">Trichuris trichiura</name>
    <name type="common">Whipworm</name>
    <name type="synonym">Trichocephalus trichiurus</name>
    <dbReference type="NCBI Taxonomy" id="36087"/>
    <lineage>
        <taxon>Eukaryota</taxon>
        <taxon>Metazoa</taxon>
        <taxon>Ecdysozoa</taxon>
        <taxon>Nematoda</taxon>
        <taxon>Enoplea</taxon>
        <taxon>Dorylaimia</taxon>
        <taxon>Trichinellida</taxon>
        <taxon>Trichuridae</taxon>
        <taxon>Trichuris</taxon>
    </lineage>
</organism>
<dbReference type="Proteomes" id="UP000030665">
    <property type="component" value="Unassembled WGS sequence"/>
</dbReference>
<keyword evidence="5" id="KW-1185">Reference proteome</keyword>
<feature type="compositionally biased region" description="Pro residues" evidence="2">
    <location>
        <begin position="656"/>
        <end position="667"/>
    </location>
</feature>
<dbReference type="GO" id="GO:0006937">
    <property type="term" value="P:regulation of muscle contraction"/>
    <property type="evidence" value="ECO:0007669"/>
    <property type="project" value="TreeGrafter"/>
</dbReference>
<feature type="transmembrane region" description="Helical" evidence="3">
    <location>
        <begin position="403"/>
        <end position="420"/>
    </location>
</feature>
<feature type="transmembrane region" description="Helical" evidence="3">
    <location>
        <begin position="52"/>
        <end position="72"/>
    </location>
</feature>
<dbReference type="PANTHER" id="PTHR19444:SF11">
    <property type="entry name" value="UNC93-LIKE PROTEIN"/>
    <property type="match status" value="1"/>
</dbReference>
<reference evidence="4" key="2">
    <citation type="submission" date="2014-03" db="EMBL/GenBank/DDBJ databases">
        <title>The whipworm genome and dual-species transcriptomics of an intimate host-pathogen interaction.</title>
        <authorList>
            <person name="Foth B.J."/>
            <person name="Tsai I.J."/>
            <person name="Reid A.J."/>
            <person name="Bancroft A.J."/>
            <person name="Nichol S."/>
            <person name="Tracey A."/>
            <person name="Holroyd N."/>
            <person name="Cotton J.A."/>
            <person name="Stanley E.J."/>
            <person name="Zarowiecki M."/>
            <person name="Liu J.Z."/>
            <person name="Huckvale T."/>
            <person name="Cooper P.J."/>
            <person name="Grencis R.K."/>
            <person name="Berriman M."/>
        </authorList>
    </citation>
    <scope>NUCLEOTIDE SEQUENCE [LARGE SCALE GENOMIC DNA]</scope>
</reference>
<feature type="transmembrane region" description="Helical" evidence="3">
    <location>
        <begin position="152"/>
        <end position="178"/>
    </location>
</feature>
<dbReference type="GO" id="GO:0055120">
    <property type="term" value="C:striated muscle dense body"/>
    <property type="evidence" value="ECO:0007669"/>
    <property type="project" value="TreeGrafter"/>
</dbReference>
<keyword evidence="3" id="KW-0812">Transmembrane</keyword>
<accession>A0A077Z7D2</accession>
<dbReference type="GO" id="GO:0015459">
    <property type="term" value="F:potassium channel regulator activity"/>
    <property type="evidence" value="ECO:0007669"/>
    <property type="project" value="TreeGrafter"/>
</dbReference>
<feature type="region of interest" description="Disordered" evidence="2">
    <location>
        <begin position="656"/>
        <end position="677"/>
    </location>
</feature>
<feature type="transmembrane region" description="Helical" evidence="3">
    <location>
        <begin position="20"/>
        <end position="40"/>
    </location>
</feature>